<keyword evidence="1" id="KW-0479">Metal-binding</keyword>
<dbReference type="EMBL" id="JAFIRA010000004">
    <property type="protein sequence ID" value="MCJ2541906.1"/>
    <property type="molecule type" value="Genomic_DNA"/>
</dbReference>
<sequence>MAYQISGECIGCNICISSCPNQAITNQDGEYWINPLLCNNCEGFFPEPRCLSLCPDSAPQPYEAMKGRNRAIVGRIRSSPPLFLNGQNQAFASSIVVWETCNFLSQLQSLPLEQQANNQVCYHKSVSHDQGSLTLCGAGIPEGATADVRAACLHLIFAAYATGLEVPWKESFVCTDQQLESYLGWDKRKDLSKIARLNLLMTWVEQVCQIKATIDWPSQGRVKGFSVPSGSLWTLLKMQRHFQKDEQGCNHLVGLTWVIQPGEWTRYFLNRQGCRRREAFYQYGSLPLSLLQAVMSYWQHHEGAVRLLLWLLFKVRMGRQQRLTVPTLMRVAYGEERLQEAHLNLQERKRLVRTFESDLEILNHYGLKPEFDPLTYPPNLQPLWARLEAVPEDADEALDFWIEDANNGGSLTASGPRGKWGLLMQARIQRFHLPPDWRAQPVQDPKASASGSGSRRRRKAKSASAPTASERSRTPAEISEKQALGSEKLLSGGDISAARRQRGISQRELAQRLGRSQSWVRDVENERFQIGSNDHKRLLKALHSDPGQQQA</sequence>
<dbReference type="Gene3D" id="3.30.70.20">
    <property type="match status" value="1"/>
</dbReference>
<evidence type="ECO:0000256" key="1">
    <source>
        <dbReference type="ARBA" id="ARBA00022723"/>
    </source>
</evidence>
<evidence type="ECO:0000259" key="6">
    <source>
        <dbReference type="PROSITE" id="PS51379"/>
    </source>
</evidence>
<dbReference type="InterPro" id="IPR017900">
    <property type="entry name" value="4Fe4S_Fe_S_CS"/>
</dbReference>
<dbReference type="PROSITE" id="PS50943">
    <property type="entry name" value="HTH_CROC1"/>
    <property type="match status" value="1"/>
</dbReference>
<evidence type="ECO:0000259" key="5">
    <source>
        <dbReference type="PROSITE" id="PS50943"/>
    </source>
</evidence>
<protein>
    <submittedName>
        <fullName evidence="7">Helix-turn-helix domain-containing protein</fullName>
    </submittedName>
</protein>
<evidence type="ECO:0000313" key="7">
    <source>
        <dbReference type="EMBL" id="MCJ2541906.1"/>
    </source>
</evidence>
<accession>A0ABT0C7Y1</accession>
<dbReference type="InterPro" id="IPR017896">
    <property type="entry name" value="4Fe4S_Fe-S-bd"/>
</dbReference>
<organism evidence="7 8">
    <name type="scientific">Thermostichus vulcanus str. 'Rupite'</name>
    <dbReference type="NCBI Taxonomy" id="2813851"/>
    <lineage>
        <taxon>Bacteria</taxon>
        <taxon>Bacillati</taxon>
        <taxon>Cyanobacteriota</taxon>
        <taxon>Cyanophyceae</taxon>
        <taxon>Thermostichales</taxon>
        <taxon>Thermostichaceae</taxon>
        <taxon>Thermostichus</taxon>
    </lineage>
</organism>
<evidence type="ECO:0000256" key="4">
    <source>
        <dbReference type="SAM" id="MobiDB-lite"/>
    </source>
</evidence>
<dbReference type="CDD" id="cd00093">
    <property type="entry name" value="HTH_XRE"/>
    <property type="match status" value="1"/>
</dbReference>
<keyword evidence="8" id="KW-1185">Reference proteome</keyword>
<dbReference type="SMART" id="SM00530">
    <property type="entry name" value="HTH_XRE"/>
    <property type="match status" value="1"/>
</dbReference>
<dbReference type="Gene3D" id="1.10.260.40">
    <property type="entry name" value="lambda repressor-like DNA-binding domains"/>
    <property type="match status" value="1"/>
</dbReference>
<name>A0ABT0C7Y1_THEVL</name>
<dbReference type="SUPFAM" id="SSF54862">
    <property type="entry name" value="4Fe-4S ferredoxins"/>
    <property type="match status" value="1"/>
</dbReference>
<dbReference type="PROSITE" id="PS00198">
    <property type="entry name" value="4FE4S_FER_1"/>
    <property type="match status" value="1"/>
</dbReference>
<evidence type="ECO:0000313" key="8">
    <source>
        <dbReference type="Proteomes" id="UP000830835"/>
    </source>
</evidence>
<feature type="compositionally biased region" description="Basic and acidic residues" evidence="4">
    <location>
        <begin position="470"/>
        <end position="480"/>
    </location>
</feature>
<dbReference type="RefSeq" id="WP_425244342.1">
    <property type="nucleotide sequence ID" value="NZ_JAFIRA010000004.1"/>
</dbReference>
<dbReference type="Pfam" id="PF00037">
    <property type="entry name" value="Fer4"/>
    <property type="match status" value="1"/>
</dbReference>
<reference evidence="7" key="1">
    <citation type="submission" date="2021-02" db="EMBL/GenBank/DDBJ databases">
        <title>The CRISPR/cas machinery reduction and long-range gene transfer in the hot spring cyanobacterium Synechococcus.</title>
        <authorList>
            <person name="Dvorak P."/>
            <person name="Jahodarova E."/>
            <person name="Hasler P."/>
            <person name="Poulickova A."/>
        </authorList>
    </citation>
    <scope>NUCLEOTIDE SEQUENCE</scope>
    <source>
        <strain evidence="7">Rupite</strain>
    </source>
</reference>
<keyword evidence="3" id="KW-0411">Iron-sulfur</keyword>
<gene>
    <name evidence="7" type="ORF">JX360_03120</name>
</gene>
<evidence type="ECO:0000256" key="2">
    <source>
        <dbReference type="ARBA" id="ARBA00023004"/>
    </source>
</evidence>
<feature type="region of interest" description="Disordered" evidence="4">
    <location>
        <begin position="434"/>
        <end position="517"/>
    </location>
</feature>
<feature type="domain" description="4Fe-4S ferredoxin-type" evidence="6">
    <location>
        <begin position="1"/>
        <end position="29"/>
    </location>
</feature>
<dbReference type="PROSITE" id="PS51379">
    <property type="entry name" value="4FE4S_FER_2"/>
    <property type="match status" value="1"/>
</dbReference>
<dbReference type="SUPFAM" id="SSF47413">
    <property type="entry name" value="lambda repressor-like DNA-binding domains"/>
    <property type="match status" value="1"/>
</dbReference>
<keyword evidence="2" id="KW-0408">Iron</keyword>
<feature type="domain" description="HTH cro/C1-type" evidence="5">
    <location>
        <begin position="495"/>
        <end position="549"/>
    </location>
</feature>
<comment type="caution">
    <text evidence="7">The sequence shown here is derived from an EMBL/GenBank/DDBJ whole genome shotgun (WGS) entry which is preliminary data.</text>
</comment>
<dbReference type="InterPro" id="IPR010982">
    <property type="entry name" value="Lambda_DNA-bd_dom_sf"/>
</dbReference>
<dbReference type="Proteomes" id="UP000830835">
    <property type="component" value="Unassembled WGS sequence"/>
</dbReference>
<dbReference type="InterPro" id="IPR001387">
    <property type="entry name" value="Cro/C1-type_HTH"/>
</dbReference>
<proteinExistence type="predicted"/>
<evidence type="ECO:0000256" key="3">
    <source>
        <dbReference type="ARBA" id="ARBA00023014"/>
    </source>
</evidence>